<accession>A0A914BYY8</accession>
<dbReference type="Proteomes" id="UP000887540">
    <property type="component" value="Unplaced"/>
</dbReference>
<keyword evidence="2" id="KW-1185">Reference proteome</keyword>
<dbReference type="AlphaFoldDB" id="A0A914BYY8"/>
<evidence type="ECO:0000313" key="3">
    <source>
        <dbReference type="WBParaSite" id="ACRNAN_Path_1298.g5084.t1"/>
    </source>
</evidence>
<sequence>MSWEAVYFQCPQRWVKEFANLRQLGKRSVTEVELEPTTPGIPSSTTKLFKSPATRQKTRDRGGTRTHDAWHSELYH</sequence>
<feature type="compositionally biased region" description="Basic and acidic residues" evidence="1">
    <location>
        <begin position="57"/>
        <end position="76"/>
    </location>
</feature>
<evidence type="ECO:0000256" key="1">
    <source>
        <dbReference type="SAM" id="MobiDB-lite"/>
    </source>
</evidence>
<organism evidence="2 3">
    <name type="scientific">Acrobeloides nanus</name>
    <dbReference type="NCBI Taxonomy" id="290746"/>
    <lineage>
        <taxon>Eukaryota</taxon>
        <taxon>Metazoa</taxon>
        <taxon>Ecdysozoa</taxon>
        <taxon>Nematoda</taxon>
        <taxon>Chromadorea</taxon>
        <taxon>Rhabditida</taxon>
        <taxon>Tylenchina</taxon>
        <taxon>Cephalobomorpha</taxon>
        <taxon>Cephaloboidea</taxon>
        <taxon>Cephalobidae</taxon>
        <taxon>Acrobeloides</taxon>
    </lineage>
</organism>
<name>A0A914BYY8_9BILA</name>
<proteinExistence type="predicted"/>
<protein>
    <submittedName>
        <fullName evidence="3">Uncharacterized protein</fullName>
    </submittedName>
</protein>
<evidence type="ECO:0000313" key="2">
    <source>
        <dbReference type="Proteomes" id="UP000887540"/>
    </source>
</evidence>
<dbReference type="WBParaSite" id="ACRNAN_Path_1298.g5084.t1">
    <property type="protein sequence ID" value="ACRNAN_Path_1298.g5084.t1"/>
    <property type="gene ID" value="ACRNAN_Path_1298.g5084"/>
</dbReference>
<reference evidence="3" key="1">
    <citation type="submission" date="2022-11" db="UniProtKB">
        <authorList>
            <consortium name="WormBaseParasite"/>
        </authorList>
    </citation>
    <scope>IDENTIFICATION</scope>
</reference>
<feature type="region of interest" description="Disordered" evidence="1">
    <location>
        <begin position="35"/>
        <end position="76"/>
    </location>
</feature>